<gene>
    <name evidence="1" type="ORF">H4BulkLitter22333_000004</name>
</gene>
<name>A0A514D149_9VIRU</name>
<organism evidence="1">
    <name type="scientific">Leviviridae sp</name>
    <dbReference type="NCBI Taxonomy" id="2027243"/>
    <lineage>
        <taxon>Viruses</taxon>
        <taxon>Riboviria</taxon>
        <taxon>Orthornavirae</taxon>
        <taxon>Lenarviricota</taxon>
        <taxon>Leviviricetes</taxon>
        <taxon>Norzivirales</taxon>
        <taxon>Fiersviridae</taxon>
    </lineage>
</organism>
<reference evidence="1" key="1">
    <citation type="submission" date="2019-05" db="EMBL/GenBank/DDBJ databases">
        <title>Metatranscriptomic reconstruction reveals RNA viruses with the potential to shape carbon cycling in soil.</title>
        <authorList>
            <person name="Starr E.P."/>
            <person name="Nuccio E."/>
            <person name="Pett-Ridge J."/>
            <person name="Banfield J.F."/>
            <person name="Firestone M.K."/>
        </authorList>
    </citation>
    <scope>NUCLEOTIDE SEQUENCE</scope>
    <source>
        <strain evidence="1">H4_Bulk_Litter_22_scaffold_333</strain>
    </source>
</reference>
<sequence length="104" mass="11926">MISITESFFSLPYNGSVSILSIYRKRRLVGRSISWHDSLDGPVEKSIEVPLRLSKDTLLRAVYWMGISIAGRGASRISKEASRQGSEYEHRLSRRYVFQSFNPE</sequence>
<accession>A0A514D149</accession>
<proteinExistence type="predicted"/>
<evidence type="ECO:0000313" key="1">
    <source>
        <dbReference type="EMBL" id="QDH87349.1"/>
    </source>
</evidence>
<protein>
    <submittedName>
        <fullName evidence="1">Uncharacterized protein</fullName>
    </submittedName>
</protein>
<dbReference type="EMBL" id="MN033306">
    <property type="protein sequence ID" value="QDH87349.1"/>
    <property type="molecule type" value="Genomic_RNA"/>
</dbReference>